<evidence type="ECO:0000313" key="1">
    <source>
        <dbReference type="EMBL" id="KAA6397730.1"/>
    </source>
</evidence>
<dbReference type="Proteomes" id="UP000324800">
    <property type="component" value="Unassembled WGS sequence"/>
</dbReference>
<comment type="caution">
    <text evidence="1">The sequence shown here is derived from an EMBL/GenBank/DDBJ whole genome shotgun (WGS) entry which is preliminary data.</text>
</comment>
<protein>
    <submittedName>
        <fullName evidence="1">Uncharacterized protein</fullName>
    </submittedName>
</protein>
<accession>A0A5J4WS59</accession>
<reference evidence="1 2" key="1">
    <citation type="submission" date="2019-03" db="EMBL/GenBank/DDBJ databases">
        <title>Single cell metagenomics reveals metabolic interactions within the superorganism composed of flagellate Streblomastix strix and complex community of Bacteroidetes bacteria on its surface.</title>
        <authorList>
            <person name="Treitli S.C."/>
            <person name="Kolisko M."/>
            <person name="Husnik F."/>
            <person name="Keeling P."/>
            <person name="Hampl V."/>
        </authorList>
    </citation>
    <scope>NUCLEOTIDE SEQUENCE [LARGE SCALE GENOMIC DNA]</scope>
    <source>
        <strain evidence="1">ST1C</strain>
    </source>
</reference>
<dbReference type="EMBL" id="SNRW01001114">
    <property type="protein sequence ID" value="KAA6397730.1"/>
    <property type="molecule type" value="Genomic_DNA"/>
</dbReference>
<proteinExistence type="predicted"/>
<gene>
    <name evidence="1" type="ORF">EZS28_006748</name>
</gene>
<evidence type="ECO:0000313" key="2">
    <source>
        <dbReference type="Proteomes" id="UP000324800"/>
    </source>
</evidence>
<dbReference type="AlphaFoldDB" id="A0A5J4WS59"/>
<organism evidence="1 2">
    <name type="scientific">Streblomastix strix</name>
    <dbReference type="NCBI Taxonomy" id="222440"/>
    <lineage>
        <taxon>Eukaryota</taxon>
        <taxon>Metamonada</taxon>
        <taxon>Preaxostyla</taxon>
        <taxon>Oxymonadida</taxon>
        <taxon>Streblomastigidae</taxon>
        <taxon>Streblomastix</taxon>
    </lineage>
</organism>
<name>A0A5J4WS59_9EUKA</name>
<sequence length="133" mass="14785">MEYPIYAAMEPPDRQAVCLSGDQICINEAAIAIWDTVVMMILKKTSSTQWNSLRNIFLAIVQYIVSLKGLDDNYDIAKDEIQWKTMSGEVLHLLLSISCLALDIIRSHVASLAPADNIRNAKSTIAPSPEHNL</sequence>